<evidence type="ECO:0000313" key="1">
    <source>
        <dbReference type="EMBL" id="CAI9943682.1"/>
    </source>
</evidence>
<reference evidence="2 3" key="2">
    <citation type="submission" date="2024-07" db="EMBL/GenBank/DDBJ databases">
        <authorList>
            <person name="Akdeniz Z."/>
        </authorList>
    </citation>
    <scope>NUCLEOTIDE SEQUENCE [LARGE SCALE GENOMIC DNA]</scope>
</reference>
<dbReference type="AlphaFoldDB" id="A0AA86PZE9"/>
<organism evidence="1">
    <name type="scientific">Hexamita inflata</name>
    <dbReference type="NCBI Taxonomy" id="28002"/>
    <lineage>
        <taxon>Eukaryota</taxon>
        <taxon>Metamonada</taxon>
        <taxon>Diplomonadida</taxon>
        <taxon>Hexamitidae</taxon>
        <taxon>Hexamitinae</taxon>
        <taxon>Hexamita</taxon>
    </lineage>
</organism>
<dbReference type="Proteomes" id="UP001642409">
    <property type="component" value="Unassembled WGS sequence"/>
</dbReference>
<sequence length="100" mass="12137">MNDRISQAWLTEANIHSQNRKAPVQIWKKVFTQVVLRQDSLQSLVYKENTTTLQIQRKCSLQREFCTILLYLKRRKLNEQYFVLAKAKFNLMRRFVKQFQ</sequence>
<reference evidence="1" key="1">
    <citation type="submission" date="2023-06" db="EMBL/GenBank/DDBJ databases">
        <authorList>
            <person name="Kurt Z."/>
        </authorList>
    </citation>
    <scope>NUCLEOTIDE SEQUENCE</scope>
</reference>
<dbReference type="EMBL" id="CAXDID020000167">
    <property type="protein sequence ID" value="CAL6046065.1"/>
    <property type="molecule type" value="Genomic_DNA"/>
</dbReference>
<keyword evidence="3" id="KW-1185">Reference proteome</keyword>
<proteinExistence type="predicted"/>
<accession>A0AA86PZE9</accession>
<evidence type="ECO:0000313" key="3">
    <source>
        <dbReference type="Proteomes" id="UP001642409"/>
    </source>
</evidence>
<gene>
    <name evidence="1" type="ORF">HINF_LOCUS31327</name>
    <name evidence="2" type="ORF">HINF_LOCUS41544</name>
</gene>
<evidence type="ECO:0000313" key="2">
    <source>
        <dbReference type="EMBL" id="CAL6046065.1"/>
    </source>
</evidence>
<comment type="caution">
    <text evidence="1">The sequence shown here is derived from an EMBL/GenBank/DDBJ whole genome shotgun (WGS) entry which is preliminary data.</text>
</comment>
<dbReference type="EMBL" id="CATOUU010000718">
    <property type="protein sequence ID" value="CAI9943682.1"/>
    <property type="molecule type" value="Genomic_DNA"/>
</dbReference>
<name>A0AA86PZE9_9EUKA</name>
<protein>
    <submittedName>
        <fullName evidence="2">Hypothetical_protein</fullName>
    </submittedName>
</protein>